<name>A0A8R7Q5K0_TRIUA</name>
<reference evidence="2" key="2">
    <citation type="submission" date="2018-03" db="EMBL/GenBank/DDBJ databases">
        <title>The Triticum urartu genome reveals the dynamic nature of wheat genome evolution.</title>
        <authorList>
            <person name="Ling H."/>
            <person name="Ma B."/>
            <person name="Shi X."/>
            <person name="Liu H."/>
            <person name="Dong L."/>
            <person name="Sun H."/>
            <person name="Cao Y."/>
            <person name="Gao Q."/>
            <person name="Zheng S."/>
            <person name="Li Y."/>
            <person name="Yu Y."/>
            <person name="Du H."/>
            <person name="Qi M."/>
            <person name="Li Y."/>
            <person name="Yu H."/>
            <person name="Cui Y."/>
            <person name="Wang N."/>
            <person name="Chen C."/>
            <person name="Wu H."/>
            <person name="Zhao Y."/>
            <person name="Zhang J."/>
            <person name="Li Y."/>
            <person name="Zhou W."/>
            <person name="Zhang B."/>
            <person name="Hu W."/>
            <person name="Eijk M."/>
            <person name="Tang J."/>
            <person name="Witsenboer H."/>
            <person name="Zhao S."/>
            <person name="Li Z."/>
            <person name="Zhang A."/>
            <person name="Wang D."/>
            <person name="Liang C."/>
        </authorList>
    </citation>
    <scope>NUCLEOTIDE SEQUENCE [LARGE SCALE GENOMIC DNA]</scope>
    <source>
        <strain evidence="2">cv. G1812</strain>
    </source>
</reference>
<organism evidence="2 3">
    <name type="scientific">Triticum urartu</name>
    <name type="common">Red wild einkorn</name>
    <name type="synonym">Crithodium urartu</name>
    <dbReference type="NCBI Taxonomy" id="4572"/>
    <lineage>
        <taxon>Eukaryota</taxon>
        <taxon>Viridiplantae</taxon>
        <taxon>Streptophyta</taxon>
        <taxon>Embryophyta</taxon>
        <taxon>Tracheophyta</taxon>
        <taxon>Spermatophyta</taxon>
        <taxon>Magnoliopsida</taxon>
        <taxon>Liliopsida</taxon>
        <taxon>Poales</taxon>
        <taxon>Poaceae</taxon>
        <taxon>BOP clade</taxon>
        <taxon>Pooideae</taxon>
        <taxon>Triticodae</taxon>
        <taxon>Triticeae</taxon>
        <taxon>Triticinae</taxon>
        <taxon>Triticum</taxon>
    </lineage>
</organism>
<protein>
    <submittedName>
        <fullName evidence="2">Uncharacterized protein</fullName>
    </submittedName>
</protein>
<feature type="region of interest" description="Disordered" evidence="1">
    <location>
        <begin position="1"/>
        <end position="118"/>
    </location>
</feature>
<feature type="compositionally biased region" description="Basic and acidic residues" evidence="1">
    <location>
        <begin position="104"/>
        <end position="118"/>
    </location>
</feature>
<dbReference type="AlphaFoldDB" id="A0A8R7Q5K0"/>
<dbReference type="Proteomes" id="UP000015106">
    <property type="component" value="Chromosome 4"/>
</dbReference>
<proteinExistence type="predicted"/>
<evidence type="ECO:0000313" key="3">
    <source>
        <dbReference type="Proteomes" id="UP000015106"/>
    </source>
</evidence>
<feature type="compositionally biased region" description="Basic residues" evidence="1">
    <location>
        <begin position="21"/>
        <end position="51"/>
    </location>
</feature>
<accession>A0A8R7Q5K0</accession>
<dbReference type="EnsemblPlants" id="TuG1812G0400003047.01.T02">
    <property type="protein sequence ID" value="TuG1812G0400003047.01.T02"/>
    <property type="gene ID" value="TuG1812G0400003047.01"/>
</dbReference>
<evidence type="ECO:0000256" key="1">
    <source>
        <dbReference type="SAM" id="MobiDB-lite"/>
    </source>
</evidence>
<feature type="compositionally biased region" description="Basic and acidic residues" evidence="1">
    <location>
        <begin position="76"/>
        <end position="86"/>
    </location>
</feature>
<feature type="compositionally biased region" description="Gly residues" evidence="1">
    <location>
        <begin position="1"/>
        <end position="20"/>
    </location>
</feature>
<reference evidence="3" key="1">
    <citation type="journal article" date="2013" name="Nature">
        <title>Draft genome of the wheat A-genome progenitor Triticum urartu.</title>
        <authorList>
            <person name="Ling H.Q."/>
            <person name="Zhao S."/>
            <person name="Liu D."/>
            <person name="Wang J."/>
            <person name="Sun H."/>
            <person name="Zhang C."/>
            <person name="Fan H."/>
            <person name="Li D."/>
            <person name="Dong L."/>
            <person name="Tao Y."/>
            <person name="Gao C."/>
            <person name="Wu H."/>
            <person name="Li Y."/>
            <person name="Cui Y."/>
            <person name="Guo X."/>
            <person name="Zheng S."/>
            <person name="Wang B."/>
            <person name="Yu K."/>
            <person name="Liang Q."/>
            <person name="Yang W."/>
            <person name="Lou X."/>
            <person name="Chen J."/>
            <person name="Feng M."/>
            <person name="Jian J."/>
            <person name="Zhang X."/>
            <person name="Luo G."/>
            <person name="Jiang Y."/>
            <person name="Liu J."/>
            <person name="Wang Z."/>
            <person name="Sha Y."/>
            <person name="Zhang B."/>
            <person name="Wu H."/>
            <person name="Tang D."/>
            <person name="Shen Q."/>
            <person name="Xue P."/>
            <person name="Zou S."/>
            <person name="Wang X."/>
            <person name="Liu X."/>
            <person name="Wang F."/>
            <person name="Yang Y."/>
            <person name="An X."/>
            <person name="Dong Z."/>
            <person name="Zhang K."/>
            <person name="Zhang X."/>
            <person name="Luo M.C."/>
            <person name="Dvorak J."/>
            <person name="Tong Y."/>
            <person name="Wang J."/>
            <person name="Yang H."/>
            <person name="Li Z."/>
            <person name="Wang D."/>
            <person name="Zhang A."/>
            <person name="Wang J."/>
        </authorList>
    </citation>
    <scope>NUCLEOTIDE SEQUENCE</scope>
    <source>
        <strain evidence="3">cv. G1812</strain>
    </source>
</reference>
<gene>
    <name evidence="2" type="primary">LOC125552610</name>
</gene>
<keyword evidence="3" id="KW-1185">Reference proteome</keyword>
<sequence>MEGRGCGGRPGRGEGAAKGGRGGRGRHCYGHGRRRRGGHRVPAAVHHHGPRRLVPARAAARRRGVLRAQRAGQGDLHPRRGQRDELAGGTARRRVQLGAGQHPVHPELPQRHQRASPDLRHFHQQRHQLRRPIASHFRSILERQQSTERI</sequence>
<reference evidence="2" key="3">
    <citation type="submission" date="2022-06" db="UniProtKB">
        <authorList>
            <consortium name="EnsemblPlants"/>
        </authorList>
    </citation>
    <scope>IDENTIFICATION</scope>
</reference>
<dbReference type="Gramene" id="TuG1812G0400003047.01.T02">
    <property type="protein sequence ID" value="TuG1812G0400003047.01.T02"/>
    <property type="gene ID" value="TuG1812G0400003047.01"/>
</dbReference>
<evidence type="ECO:0000313" key="2">
    <source>
        <dbReference type="EnsemblPlants" id="TuG1812G0400003047.01.T02"/>
    </source>
</evidence>